<reference evidence="8 9" key="1">
    <citation type="submission" date="2021-04" db="EMBL/GenBank/DDBJ databases">
        <authorList>
            <person name="De Guttry C."/>
            <person name="Zahm M."/>
            <person name="Klopp C."/>
            <person name="Cabau C."/>
            <person name="Louis A."/>
            <person name="Berthelot C."/>
            <person name="Parey E."/>
            <person name="Roest Crollius H."/>
            <person name="Montfort J."/>
            <person name="Robinson-Rechavi M."/>
            <person name="Bucao C."/>
            <person name="Bouchez O."/>
            <person name="Gislard M."/>
            <person name="Lluch J."/>
            <person name="Milhes M."/>
            <person name="Lampietro C."/>
            <person name="Lopez Roques C."/>
            <person name="Donnadieu C."/>
            <person name="Braasch I."/>
            <person name="Desvignes T."/>
            <person name="Postlethwait J."/>
            <person name="Bobe J."/>
            <person name="Wedekind C."/>
            <person name="Guiguen Y."/>
        </authorList>
    </citation>
    <scope>NUCLEOTIDE SEQUENCE [LARGE SCALE GENOMIC DNA]</scope>
    <source>
        <strain evidence="8">Cs_M1</strain>
        <tissue evidence="8">Blood</tissue>
    </source>
</reference>
<dbReference type="InterPro" id="IPR000301">
    <property type="entry name" value="Tetraspanin_animals"/>
</dbReference>
<feature type="transmembrane region" description="Helical" evidence="7">
    <location>
        <begin position="12"/>
        <end position="37"/>
    </location>
</feature>
<keyword evidence="5 7" id="KW-0472">Membrane</keyword>
<gene>
    <name evidence="8" type="ORF">J4Q44_G00369380</name>
</gene>
<sequence>MAKLSSCFKRLFIFFNLLFAIVGGVIIGLGLLGQFFYHGSTSEFENQTTGFVVLYVVGGVTMAMSLLGAYGAHRGKRIPLIVFLLTCIIGCFCFLRLAVPTAIYRPEVEQSMEEKFREVLPLNRASPDVRQLTERIQLGLKCCGLFSYTDWGQNVPDSCLCQGEEDQVEGKCQNIPYEFLFLSEKLIYRQACFPILKGYMAKAMDIVLGVFFGFAVLSLLGAVMSAVLLAQVRRSTVGVPVVSSVSSQLSKFSFSYQPPKYSELYNVPEKSEKSEN</sequence>
<dbReference type="PANTHER" id="PTHR19282">
    <property type="entry name" value="TETRASPANIN"/>
    <property type="match status" value="1"/>
</dbReference>
<evidence type="ECO:0000256" key="6">
    <source>
        <dbReference type="PIRSR" id="PIRSR002419-1"/>
    </source>
</evidence>
<dbReference type="Pfam" id="PF00335">
    <property type="entry name" value="Tetraspanin"/>
    <property type="match status" value="1"/>
</dbReference>
<dbReference type="InterPro" id="IPR008952">
    <property type="entry name" value="Tetraspanin_EC2_sf"/>
</dbReference>
<dbReference type="Gene3D" id="1.10.1450.10">
    <property type="entry name" value="Tetraspanin"/>
    <property type="match status" value="1"/>
</dbReference>
<evidence type="ECO:0000256" key="2">
    <source>
        <dbReference type="ARBA" id="ARBA00006840"/>
    </source>
</evidence>
<proteinExistence type="inferred from homology"/>
<evidence type="ECO:0000256" key="1">
    <source>
        <dbReference type="ARBA" id="ARBA00004141"/>
    </source>
</evidence>
<dbReference type="PIRSF" id="PIRSF002419">
    <property type="entry name" value="Tetraspanin"/>
    <property type="match status" value="1"/>
</dbReference>
<dbReference type="PANTHER" id="PTHR19282:SF515">
    <property type="entry name" value="TETRASPANIN"/>
    <property type="match status" value="1"/>
</dbReference>
<feature type="disulfide bond" evidence="6">
    <location>
        <begin position="143"/>
        <end position="161"/>
    </location>
</feature>
<dbReference type="GO" id="GO:0005886">
    <property type="term" value="C:plasma membrane"/>
    <property type="evidence" value="ECO:0007669"/>
    <property type="project" value="TreeGrafter"/>
</dbReference>
<keyword evidence="3 7" id="KW-0812">Transmembrane</keyword>
<organism evidence="8 9">
    <name type="scientific">Coregonus suidteri</name>
    <dbReference type="NCBI Taxonomy" id="861788"/>
    <lineage>
        <taxon>Eukaryota</taxon>
        <taxon>Metazoa</taxon>
        <taxon>Chordata</taxon>
        <taxon>Craniata</taxon>
        <taxon>Vertebrata</taxon>
        <taxon>Euteleostomi</taxon>
        <taxon>Actinopterygii</taxon>
        <taxon>Neopterygii</taxon>
        <taxon>Teleostei</taxon>
        <taxon>Protacanthopterygii</taxon>
        <taxon>Salmoniformes</taxon>
        <taxon>Salmonidae</taxon>
        <taxon>Coregoninae</taxon>
        <taxon>Coregonus</taxon>
    </lineage>
</organism>
<evidence type="ECO:0000256" key="4">
    <source>
        <dbReference type="ARBA" id="ARBA00022989"/>
    </source>
</evidence>
<dbReference type="InterPro" id="IPR018499">
    <property type="entry name" value="Tetraspanin/Peripherin"/>
</dbReference>
<keyword evidence="6" id="KW-1015">Disulfide bond</keyword>
<evidence type="ECO:0000256" key="5">
    <source>
        <dbReference type="ARBA" id="ARBA00023136"/>
    </source>
</evidence>
<name>A0AAN8Q5I1_9TELE</name>
<evidence type="ECO:0000313" key="8">
    <source>
        <dbReference type="EMBL" id="KAK6292354.1"/>
    </source>
</evidence>
<comment type="subcellular location">
    <subcellularLocation>
        <location evidence="1 7">Membrane</location>
        <topology evidence="1 7">Multi-pass membrane protein</topology>
    </subcellularLocation>
</comment>
<evidence type="ECO:0000256" key="3">
    <source>
        <dbReference type="ARBA" id="ARBA00022692"/>
    </source>
</evidence>
<dbReference type="AlphaFoldDB" id="A0AAN8Q5I1"/>
<feature type="transmembrane region" description="Helical" evidence="7">
    <location>
        <begin position="78"/>
        <end position="99"/>
    </location>
</feature>
<dbReference type="Proteomes" id="UP001356427">
    <property type="component" value="Unassembled WGS sequence"/>
</dbReference>
<keyword evidence="9" id="KW-1185">Reference proteome</keyword>
<feature type="transmembrane region" description="Helical" evidence="7">
    <location>
        <begin position="49"/>
        <end position="71"/>
    </location>
</feature>
<dbReference type="PRINTS" id="PR00259">
    <property type="entry name" value="TMFOUR"/>
</dbReference>
<comment type="similarity">
    <text evidence="2 7">Belongs to the tetraspanin (TM4SF) family.</text>
</comment>
<evidence type="ECO:0000256" key="7">
    <source>
        <dbReference type="RuleBase" id="RU361218"/>
    </source>
</evidence>
<comment type="caution">
    <text evidence="8">The sequence shown here is derived from an EMBL/GenBank/DDBJ whole genome shotgun (WGS) entry which is preliminary data.</text>
</comment>
<dbReference type="SUPFAM" id="SSF48652">
    <property type="entry name" value="Tetraspanin"/>
    <property type="match status" value="1"/>
</dbReference>
<protein>
    <recommendedName>
        <fullName evidence="7">Tetraspanin</fullName>
    </recommendedName>
</protein>
<evidence type="ECO:0000313" key="9">
    <source>
        <dbReference type="Proteomes" id="UP001356427"/>
    </source>
</evidence>
<dbReference type="EMBL" id="JAGTTL010000038">
    <property type="protein sequence ID" value="KAK6292354.1"/>
    <property type="molecule type" value="Genomic_DNA"/>
</dbReference>
<keyword evidence="4 7" id="KW-1133">Transmembrane helix</keyword>
<accession>A0AAN8Q5I1</accession>
<feature type="disulfide bond" evidence="6">
    <location>
        <begin position="142"/>
        <end position="172"/>
    </location>
</feature>
<feature type="transmembrane region" description="Helical" evidence="7">
    <location>
        <begin position="206"/>
        <end position="230"/>
    </location>
</feature>